<comment type="similarity">
    <text evidence="1">Belongs to the AB hydrolase superfamily. AB hydrolase 4 family.</text>
</comment>
<evidence type="ECO:0000256" key="2">
    <source>
        <dbReference type="PIRSR" id="PIRSR005211-1"/>
    </source>
</evidence>
<dbReference type="PANTHER" id="PTHR10794">
    <property type="entry name" value="ABHYDROLASE DOMAIN-CONTAINING PROTEIN"/>
    <property type="match status" value="1"/>
</dbReference>
<name>A0A2P6AQR2_9GAMM</name>
<organism evidence="5 6">
    <name type="scientific">Amnimonas aquatica</name>
    <dbReference type="NCBI Taxonomy" id="2094561"/>
    <lineage>
        <taxon>Bacteria</taxon>
        <taxon>Pseudomonadati</taxon>
        <taxon>Pseudomonadota</taxon>
        <taxon>Gammaproteobacteria</taxon>
        <taxon>Moraxellales</taxon>
        <taxon>Moraxellaceae</taxon>
        <taxon>Amnimonas</taxon>
    </lineage>
</organism>
<dbReference type="InterPro" id="IPR000073">
    <property type="entry name" value="AB_hydrolase_1"/>
</dbReference>
<feature type="active site" description="Charge relay system" evidence="2">
    <location>
        <position position="184"/>
    </location>
</feature>
<evidence type="ECO:0000256" key="3">
    <source>
        <dbReference type="SAM" id="MobiDB-lite"/>
    </source>
</evidence>
<dbReference type="InterPro" id="IPR012020">
    <property type="entry name" value="ABHD4"/>
</dbReference>
<evidence type="ECO:0000256" key="1">
    <source>
        <dbReference type="ARBA" id="ARBA00010884"/>
    </source>
</evidence>
<dbReference type="RefSeq" id="WP_105193304.1">
    <property type="nucleotide sequence ID" value="NZ_PTQZ01000286.1"/>
</dbReference>
<feature type="active site" description="Charge relay system" evidence="2">
    <location>
        <position position="305"/>
    </location>
</feature>
<dbReference type="Gene3D" id="3.40.50.1820">
    <property type="entry name" value="alpha/beta hydrolase"/>
    <property type="match status" value="1"/>
</dbReference>
<feature type="active site" description="Charge relay system" evidence="2">
    <location>
        <position position="336"/>
    </location>
</feature>
<keyword evidence="5" id="KW-0378">Hydrolase</keyword>
<evidence type="ECO:0000313" key="5">
    <source>
        <dbReference type="EMBL" id="PQA31781.1"/>
    </source>
</evidence>
<dbReference type="OrthoDB" id="6794451at2"/>
<gene>
    <name evidence="5" type="ORF">C5O18_09145</name>
</gene>
<feature type="region of interest" description="Disordered" evidence="3">
    <location>
        <begin position="1"/>
        <end position="24"/>
    </location>
</feature>
<dbReference type="AlphaFoldDB" id="A0A2P6AQR2"/>
<dbReference type="GO" id="GO:0034338">
    <property type="term" value="F:short-chain carboxylesterase activity"/>
    <property type="evidence" value="ECO:0007669"/>
    <property type="project" value="TreeGrafter"/>
</dbReference>
<evidence type="ECO:0000313" key="6">
    <source>
        <dbReference type="Proteomes" id="UP000243900"/>
    </source>
</evidence>
<feature type="compositionally biased region" description="Basic and acidic residues" evidence="3">
    <location>
        <begin position="15"/>
        <end position="24"/>
    </location>
</feature>
<dbReference type="GO" id="GO:0047372">
    <property type="term" value="F:monoacylglycerol lipase activity"/>
    <property type="evidence" value="ECO:0007669"/>
    <property type="project" value="TreeGrafter"/>
</dbReference>
<accession>A0A2P6AQR2</accession>
<evidence type="ECO:0000259" key="4">
    <source>
        <dbReference type="Pfam" id="PF00561"/>
    </source>
</evidence>
<dbReference type="InterPro" id="IPR029058">
    <property type="entry name" value="AB_hydrolase_fold"/>
</dbReference>
<dbReference type="Pfam" id="PF00561">
    <property type="entry name" value="Abhydrolase_1"/>
    <property type="match status" value="1"/>
</dbReference>
<reference evidence="6" key="1">
    <citation type="submission" date="2018-02" db="EMBL/GenBank/DDBJ databases">
        <title>Genome sequencing of Solimonas sp. HR-BB.</title>
        <authorList>
            <person name="Lee Y."/>
            <person name="Jeon C.O."/>
        </authorList>
    </citation>
    <scope>NUCLEOTIDE SEQUENCE [LARGE SCALE GENOMIC DNA]</scope>
    <source>
        <strain evidence="6">HR-E</strain>
    </source>
</reference>
<dbReference type="SUPFAM" id="SSF53474">
    <property type="entry name" value="alpha/beta-Hydrolases"/>
    <property type="match status" value="1"/>
</dbReference>
<comment type="caution">
    <text evidence="5">The sequence shown here is derived from an EMBL/GenBank/DDBJ whole genome shotgun (WGS) entry which is preliminary data.</text>
</comment>
<dbReference type="InterPro" id="IPR050960">
    <property type="entry name" value="AB_hydrolase_4_sf"/>
</dbReference>
<keyword evidence="6" id="KW-1185">Reference proteome</keyword>
<dbReference type="EMBL" id="PTQZ01000286">
    <property type="protein sequence ID" value="PQA31781.1"/>
    <property type="molecule type" value="Genomic_DNA"/>
</dbReference>
<proteinExistence type="inferred from homology"/>
<dbReference type="Proteomes" id="UP000243900">
    <property type="component" value="Unassembled WGS sequence"/>
</dbReference>
<protein>
    <submittedName>
        <fullName evidence="5">Alpha/beta hydrolase</fullName>
    </submittedName>
</protein>
<dbReference type="PANTHER" id="PTHR10794:SF93">
    <property type="entry name" value="SERINE AMINOPEPTIDASE S33 DOMAIN-CONTAINING PROTEIN"/>
    <property type="match status" value="1"/>
</dbReference>
<dbReference type="PIRSF" id="PIRSF005211">
    <property type="entry name" value="Ab_hydro_YheT"/>
    <property type="match status" value="1"/>
</dbReference>
<sequence>MTVATPRHAITGRQPADRRPQVHCHDNDRNRRVVAALPQLHDAFRPTPWLFNEHAQLIFHSLRKDSEKKRQRAGLLYDRRDSLAMRDGGQTALLWSGHELPPETPTVVVLHTITGSPDSMAELVRDLRAATGWRVVLCLRRGHADLPLLTPRLNILGCTDDLREQLRAIRARFPASPLYGVGSSAGSGLLARYLGEEGEASPFRAAFAYCPGYDTDAGFDRVQPFYSRMMAKKLVRQFITPNLGRIAHLGTTARLQAAADLAEFHRNLYELAGHDSYEAYDRASNPMHVFHGIRTPVMLLNAEDDPVCRIGNISPWLDGMRQMPDVILVTTAEGSHCAHYEGWSARSWSGRLMGAYFRVMQDMA</sequence>
<feature type="domain" description="AB hydrolase-1" evidence="4">
    <location>
        <begin position="105"/>
        <end position="342"/>
    </location>
</feature>